<comment type="caution">
    <text evidence="1">The sequence shown here is derived from an EMBL/GenBank/DDBJ whole genome shotgun (WGS) entry which is preliminary data.</text>
</comment>
<dbReference type="EMBL" id="FCOX02000004">
    <property type="protein sequence ID" value="SAK53788.1"/>
    <property type="molecule type" value="Genomic_DNA"/>
</dbReference>
<dbReference type="AlphaFoldDB" id="A0A158A7K8"/>
<reference evidence="1" key="1">
    <citation type="submission" date="2016-01" db="EMBL/GenBank/DDBJ databases">
        <authorList>
            <person name="Peeters C."/>
        </authorList>
    </citation>
    <scope>NUCLEOTIDE SEQUENCE</scope>
    <source>
        <strain evidence="1">LMG 29321</strain>
    </source>
</reference>
<gene>
    <name evidence="1" type="ORF">AWB78_01360</name>
</gene>
<evidence type="ECO:0000313" key="2">
    <source>
        <dbReference type="Proteomes" id="UP000071859"/>
    </source>
</evidence>
<dbReference type="RefSeq" id="WP_062603395.1">
    <property type="nucleotide sequence ID" value="NZ_FCOX02000004.1"/>
</dbReference>
<dbReference type="NCBIfam" id="NF041728">
    <property type="entry name" value="BPSL0761_fam"/>
    <property type="match status" value="1"/>
</dbReference>
<keyword evidence="2" id="KW-1185">Reference proteome</keyword>
<protein>
    <submittedName>
        <fullName evidence="1">Uncharacterized protein</fullName>
    </submittedName>
</protein>
<proteinExistence type="predicted"/>
<organism evidence="1 2">
    <name type="scientific">Caballeronia calidae</name>
    <dbReference type="NCBI Taxonomy" id="1777139"/>
    <lineage>
        <taxon>Bacteria</taxon>
        <taxon>Pseudomonadati</taxon>
        <taxon>Pseudomonadota</taxon>
        <taxon>Betaproteobacteria</taxon>
        <taxon>Burkholderiales</taxon>
        <taxon>Burkholderiaceae</taxon>
        <taxon>Caballeronia</taxon>
    </lineage>
</organism>
<dbReference type="InterPro" id="IPR049723">
    <property type="entry name" value="BPSL0761-like"/>
</dbReference>
<accession>A0A158A7K8</accession>
<dbReference type="Proteomes" id="UP000071859">
    <property type="component" value="Unassembled WGS sequence"/>
</dbReference>
<dbReference type="OrthoDB" id="9005973at2"/>
<name>A0A158A7K8_9BURK</name>
<sequence>MTTATERAGALIRARELLLALTDLRQPVNVVELRLSAARLLRHYPDAGTVELIAEQTQWLEVKREGFETNRLLTREVSLPPLPPSVPDGPMQNESFFEDFRQRELESLREKVETGELVPADEFRRRLKLSQEALRDLLVDGSVFAIDVDGIPYFPSLLADGAYNKARLFSICRIIWPEHPTSRLHYLTSGRGNLGGLTPLECLSDIKRFRMLERAAWAETVDSYRTSIVAYAGLHDAQPTNVPPSYSVAEDLDRRRDFWAKGSAALKHHGFTGVFEPYEQLREATVFISQIRAGSTTPDEGAKLSFSIDGDFASVHVERFVSNKSHYLRVRLEGGENVEDAMRAIFRELWNRGAN</sequence>
<evidence type="ECO:0000313" key="1">
    <source>
        <dbReference type="EMBL" id="SAK53788.1"/>
    </source>
</evidence>